<protein>
    <submittedName>
        <fullName evidence="1">Uncharacterized protein</fullName>
    </submittedName>
</protein>
<proteinExistence type="predicted"/>
<sequence length="44" mass="4370">MVVSLGSCACALGPNPLATVAEAIAVSTKHSGENILSVNNVPPH</sequence>
<gene>
    <name evidence="1" type="ORF">METZ01_LOCUS132244</name>
</gene>
<reference evidence="1" key="1">
    <citation type="submission" date="2018-05" db="EMBL/GenBank/DDBJ databases">
        <authorList>
            <person name="Lanie J.A."/>
            <person name="Ng W.-L."/>
            <person name="Kazmierczak K.M."/>
            <person name="Andrzejewski T.M."/>
            <person name="Davidsen T.M."/>
            <person name="Wayne K.J."/>
            <person name="Tettelin H."/>
            <person name="Glass J.I."/>
            <person name="Rusch D."/>
            <person name="Podicherti R."/>
            <person name="Tsui H.-C.T."/>
            <person name="Winkler M.E."/>
        </authorList>
    </citation>
    <scope>NUCLEOTIDE SEQUENCE</scope>
</reference>
<name>A0A381YR11_9ZZZZ</name>
<accession>A0A381YR11</accession>
<dbReference type="AlphaFoldDB" id="A0A381YR11"/>
<dbReference type="EMBL" id="UINC01018830">
    <property type="protein sequence ID" value="SVA79390.1"/>
    <property type="molecule type" value="Genomic_DNA"/>
</dbReference>
<organism evidence="1">
    <name type="scientific">marine metagenome</name>
    <dbReference type="NCBI Taxonomy" id="408172"/>
    <lineage>
        <taxon>unclassified sequences</taxon>
        <taxon>metagenomes</taxon>
        <taxon>ecological metagenomes</taxon>
    </lineage>
</organism>
<evidence type="ECO:0000313" key="1">
    <source>
        <dbReference type="EMBL" id="SVA79390.1"/>
    </source>
</evidence>